<dbReference type="RefSeq" id="WP_133342980.1">
    <property type="nucleotide sequence ID" value="NZ_SMZO01000022.1"/>
</dbReference>
<dbReference type="EMBL" id="SMZO01000022">
    <property type="protein sequence ID" value="TDL87763.1"/>
    <property type="molecule type" value="Genomic_DNA"/>
</dbReference>
<sequence>MRAAALCLILWGGSVGAGALENCLVPCASEDCDMACFGLTADVCAQSMPDTERDTTIGISQCQVAEFEAWDGALNALWPSLRSYVAEQDIEDNLVDAQRAWIVFRDAECRFQTARWGMGTFRQIAWPACRAHLTAERVVALRAVRREPN</sequence>
<keyword evidence="4" id="KW-1185">Reference proteome</keyword>
<dbReference type="Pfam" id="PF07007">
    <property type="entry name" value="LprI"/>
    <property type="match status" value="1"/>
</dbReference>
<proteinExistence type="predicted"/>
<dbReference type="AlphaFoldDB" id="A0A4R6B006"/>
<gene>
    <name evidence="3" type="ORF">E2L05_11110</name>
</gene>
<comment type="caution">
    <text evidence="3">The sequence shown here is derived from an EMBL/GenBank/DDBJ whole genome shotgun (WGS) entry which is preliminary data.</text>
</comment>
<evidence type="ECO:0000259" key="2">
    <source>
        <dbReference type="Pfam" id="PF07007"/>
    </source>
</evidence>
<protein>
    <submittedName>
        <fullName evidence="3">DUF1311 domain-containing protein</fullName>
    </submittedName>
</protein>
<dbReference type="OrthoDB" id="7340239at2"/>
<organism evidence="3 4">
    <name type="scientific">Meridianimarinicoccus aquatilis</name>
    <dbReference type="NCBI Taxonomy" id="2552766"/>
    <lineage>
        <taxon>Bacteria</taxon>
        <taxon>Pseudomonadati</taxon>
        <taxon>Pseudomonadota</taxon>
        <taxon>Alphaproteobacteria</taxon>
        <taxon>Rhodobacterales</taxon>
        <taxon>Paracoccaceae</taxon>
        <taxon>Meridianimarinicoccus</taxon>
    </lineage>
</organism>
<dbReference type="InterPro" id="IPR009739">
    <property type="entry name" value="LprI-like_N"/>
</dbReference>
<evidence type="ECO:0000313" key="4">
    <source>
        <dbReference type="Proteomes" id="UP000294562"/>
    </source>
</evidence>
<feature type="chain" id="PRO_5020812209" evidence="1">
    <location>
        <begin position="20"/>
        <end position="149"/>
    </location>
</feature>
<dbReference type="Gene3D" id="1.20.1270.180">
    <property type="match status" value="1"/>
</dbReference>
<accession>A0A4R6B006</accession>
<dbReference type="Proteomes" id="UP000294562">
    <property type="component" value="Unassembled WGS sequence"/>
</dbReference>
<evidence type="ECO:0000313" key="3">
    <source>
        <dbReference type="EMBL" id="TDL87763.1"/>
    </source>
</evidence>
<keyword evidence="1" id="KW-0732">Signal</keyword>
<name>A0A4R6B006_9RHOB</name>
<feature type="signal peptide" evidence="1">
    <location>
        <begin position="1"/>
        <end position="19"/>
    </location>
</feature>
<feature type="domain" description="Lysozyme inhibitor LprI-like N-terminal" evidence="2">
    <location>
        <begin position="51"/>
        <end position="141"/>
    </location>
</feature>
<reference evidence="3 4" key="1">
    <citation type="submission" date="2019-03" db="EMBL/GenBank/DDBJ databases">
        <title>Rhodobacteraceae bacterium SM1902, a new member of the family Rhodobacteraceae isolated from Yantai.</title>
        <authorList>
            <person name="Sun Y."/>
        </authorList>
    </citation>
    <scope>NUCLEOTIDE SEQUENCE [LARGE SCALE GENOMIC DNA]</scope>
    <source>
        <strain evidence="3 4">SM1902</strain>
    </source>
</reference>
<evidence type="ECO:0000256" key="1">
    <source>
        <dbReference type="SAM" id="SignalP"/>
    </source>
</evidence>